<comment type="caution">
    <text evidence="2">The sequence shown here is derived from an EMBL/GenBank/DDBJ whole genome shotgun (WGS) entry which is preliminary data.</text>
</comment>
<dbReference type="EMBL" id="SSSN01000005">
    <property type="protein sequence ID" value="THG34573.1"/>
    <property type="molecule type" value="Genomic_DNA"/>
</dbReference>
<dbReference type="SUPFAM" id="SSF51679">
    <property type="entry name" value="Bacterial luciferase-like"/>
    <property type="match status" value="1"/>
</dbReference>
<feature type="domain" description="Luciferase-like" evidence="1">
    <location>
        <begin position="23"/>
        <end position="186"/>
    </location>
</feature>
<evidence type="ECO:0000259" key="1">
    <source>
        <dbReference type="Pfam" id="PF00296"/>
    </source>
</evidence>
<keyword evidence="3" id="KW-1185">Reference proteome</keyword>
<protein>
    <submittedName>
        <fullName evidence="2">LLM class flavin-dependent oxidoreductase</fullName>
    </submittedName>
</protein>
<evidence type="ECO:0000313" key="3">
    <source>
        <dbReference type="Proteomes" id="UP000307380"/>
    </source>
</evidence>
<gene>
    <name evidence="2" type="ORF">E6C70_10020</name>
</gene>
<name>A0A4S4FV07_9MICO</name>
<sequence>MSPPAARVDNEDMSTPPRTFRFGAIHSHRGDARAWADSAIEVEALGYSTLLVPDTLWTPSPFLVLTAAAASTSTLRLGTWVLSAPLRRPAEVVRETTTIQELSGGRFELGIGAGRPGGDVDAATLGAEWGSPRHRVDRVHEVVTAAHAQIKPAPDIVIAGQGERMLRIAGAAASTLALPVSPDTDLDQLAALTDRVMTIAGDGLELSLSVTGVGDDIPDWLRQQLGLTPEGLRRSGAVALLSGDVERDADTLTRLRDRTGISYLTVSAAFAVRLAPLVARLAGR</sequence>
<evidence type="ECO:0000313" key="2">
    <source>
        <dbReference type="EMBL" id="THG34573.1"/>
    </source>
</evidence>
<dbReference type="GO" id="GO:0016705">
    <property type="term" value="F:oxidoreductase activity, acting on paired donors, with incorporation or reduction of molecular oxygen"/>
    <property type="evidence" value="ECO:0007669"/>
    <property type="project" value="InterPro"/>
</dbReference>
<dbReference type="Pfam" id="PF00296">
    <property type="entry name" value="Bac_luciferase"/>
    <property type="match status" value="1"/>
</dbReference>
<organism evidence="2 3">
    <name type="scientific">Orlajensenia flava</name>
    <dbReference type="NCBI Taxonomy" id="2565934"/>
    <lineage>
        <taxon>Bacteria</taxon>
        <taxon>Bacillati</taxon>
        <taxon>Actinomycetota</taxon>
        <taxon>Actinomycetes</taxon>
        <taxon>Micrococcales</taxon>
        <taxon>Microbacteriaceae</taxon>
        <taxon>Orlajensenia</taxon>
    </lineage>
</organism>
<dbReference type="InterPro" id="IPR036661">
    <property type="entry name" value="Luciferase-like_sf"/>
</dbReference>
<dbReference type="PANTHER" id="PTHR43244:SF2">
    <property type="entry name" value="CONSERVED HYPOTHETICAL ALANINE AND PROLINE-RICH PROTEIN"/>
    <property type="match status" value="1"/>
</dbReference>
<dbReference type="AlphaFoldDB" id="A0A4S4FV07"/>
<reference evidence="2 3" key="1">
    <citation type="submission" date="2019-04" db="EMBL/GenBank/DDBJ databases">
        <authorList>
            <person name="Jiang L."/>
        </authorList>
    </citation>
    <scope>NUCLEOTIDE SEQUENCE [LARGE SCALE GENOMIC DNA]</scope>
    <source>
        <strain evidence="2 3">YIM 131861</strain>
    </source>
</reference>
<dbReference type="Proteomes" id="UP000307380">
    <property type="component" value="Unassembled WGS sequence"/>
</dbReference>
<accession>A0A4S4FV07</accession>
<dbReference type="InterPro" id="IPR011251">
    <property type="entry name" value="Luciferase-like_dom"/>
</dbReference>
<dbReference type="OrthoDB" id="5241778at2"/>
<dbReference type="PANTHER" id="PTHR43244">
    <property type="match status" value="1"/>
</dbReference>
<proteinExistence type="predicted"/>
<dbReference type="InterPro" id="IPR050564">
    <property type="entry name" value="F420-G6PD/mer"/>
</dbReference>
<dbReference type="Gene3D" id="3.20.20.30">
    <property type="entry name" value="Luciferase-like domain"/>
    <property type="match status" value="1"/>
</dbReference>